<keyword evidence="9" id="KW-0249">Electron transport</keyword>
<feature type="domain" description="Cytochrome oxidase subunit II copper A binding" evidence="19">
    <location>
        <begin position="115"/>
        <end position="231"/>
    </location>
</feature>
<comment type="function">
    <text evidence="14">Subunits I and II form the functional core of the enzyme complex. Electrons originating in cytochrome c are transferred via heme a and Cu(A) to the binuclear center formed by heme a3 and Cu(B).</text>
</comment>
<proteinExistence type="inferred from homology"/>
<dbReference type="InterPro" id="IPR008972">
    <property type="entry name" value="Cupredoxin"/>
</dbReference>
<dbReference type="SUPFAM" id="SSF46626">
    <property type="entry name" value="Cytochrome c"/>
    <property type="match status" value="1"/>
</dbReference>
<evidence type="ECO:0000259" key="19">
    <source>
        <dbReference type="PROSITE" id="PS50857"/>
    </source>
</evidence>
<evidence type="ECO:0000256" key="18">
    <source>
        <dbReference type="SAM" id="Phobius"/>
    </source>
</evidence>
<evidence type="ECO:0000256" key="8">
    <source>
        <dbReference type="ARBA" id="ARBA00022723"/>
    </source>
</evidence>
<evidence type="ECO:0000256" key="14">
    <source>
        <dbReference type="ARBA" id="ARBA00024688"/>
    </source>
</evidence>
<keyword evidence="11 17" id="KW-0408">Iron</keyword>
<keyword evidence="7 18" id="KW-0812">Transmembrane</keyword>
<feature type="domain" description="Cytochrome c" evidence="20">
    <location>
        <begin position="242"/>
        <end position="337"/>
    </location>
</feature>
<evidence type="ECO:0000256" key="13">
    <source>
        <dbReference type="ARBA" id="ARBA00023136"/>
    </source>
</evidence>
<keyword evidence="6" id="KW-0679">Respiratory chain</keyword>
<evidence type="ECO:0000256" key="17">
    <source>
        <dbReference type="PROSITE-ProRule" id="PRU00433"/>
    </source>
</evidence>
<evidence type="ECO:0000256" key="4">
    <source>
        <dbReference type="ARBA" id="ARBA00022448"/>
    </source>
</evidence>
<keyword evidence="13 18" id="KW-0472">Membrane</keyword>
<reference evidence="21 22" key="2">
    <citation type="submission" date="2021-08" db="EMBL/GenBank/DDBJ databases">
        <title>Massilia sp. R798.</title>
        <authorList>
            <person name="Baek J.H."/>
            <person name="Jung H.S."/>
            <person name="Kim K.R."/>
            <person name="Jeon C.O."/>
        </authorList>
    </citation>
    <scope>NUCLEOTIDE SEQUENCE [LARGE SCALE GENOMIC DNA]</scope>
    <source>
        <strain evidence="21 22">R798</strain>
    </source>
</reference>
<comment type="caution">
    <text evidence="21">The sequence shown here is derived from an EMBL/GenBank/DDBJ whole genome shotgun (WGS) entry which is preliminary data.</text>
</comment>
<evidence type="ECO:0000256" key="11">
    <source>
        <dbReference type="ARBA" id="ARBA00023004"/>
    </source>
</evidence>
<dbReference type="RefSeq" id="WP_223464052.1">
    <property type="nucleotide sequence ID" value="NZ_JAFBIL020000001.1"/>
</dbReference>
<dbReference type="PANTHER" id="PTHR22888">
    <property type="entry name" value="CYTOCHROME C OXIDASE, SUBUNIT II"/>
    <property type="match status" value="1"/>
</dbReference>
<keyword evidence="10 18" id="KW-1133">Transmembrane helix</keyword>
<dbReference type="Gene3D" id="2.60.40.420">
    <property type="entry name" value="Cupredoxins - blue copper proteins"/>
    <property type="match status" value="1"/>
</dbReference>
<evidence type="ECO:0000256" key="3">
    <source>
        <dbReference type="ARBA" id="ARBA00007866"/>
    </source>
</evidence>
<dbReference type="InterPro" id="IPR045187">
    <property type="entry name" value="CcO_II"/>
</dbReference>
<dbReference type="InterPro" id="IPR014222">
    <property type="entry name" value="Cyt_c_oxidase_su2"/>
</dbReference>
<dbReference type="PROSITE" id="PS00078">
    <property type="entry name" value="COX2"/>
    <property type="match status" value="1"/>
</dbReference>
<keyword evidence="8 17" id="KW-0479">Metal-binding</keyword>
<dbReference type="PRINTS" id="PR01166">
    <property type="entry name" value="CYCOXIDASEII"/>
</dbReference>
<comment type="similarity">
    <text evidence="3">Belongs to the cytochrome c oxidase subunit 2 family.</text>
</comment>
<keyword evidence="5 17" id="KW-0349">Heme</keyword>
<dbReference type="Proteomes" id="UP000809349">
    <property type="component" value="Unassembled WGS sequence"/>
</dbReference>
<evidence type="ECO:0000256" key="7">
    <source>
        <dbReference type="ARBA" id="ARBA00022692"/>
    </source>
</evidence>
<evidence type="ECO:0000313" key="21">
    <source>
        <dbReference type="EMBL" id="MBZ2205669.1"/>
    </source>
</evidence>
<dbReference type="InterPro" id="IPR034236">
    <property type="entry name" value="CuRO_CcO_Caa3_II"/>
</dbReference>
<keyword evidence="4" id="KW-0813">Transport</keyword>
<organism evidence="21 22">
    <name type="scientific">Massilia soli</name>
    <dbReference type="NCBI Taxonomy" id="2792854"/>
    <lineage>
        <taxon>Bacteria</taxon>
        <taxon>Pseudomonadati</taxon>
        <taxon>Pseudomonadota</taxon>
        <taxon>Betaproteobacteria</taxon>
        <taxon>Burkholderiales</taxon>
        <taxon>Oxalobacteraceae</taxon>
        <taxon>Telluria group</taxon>
        <taxon>Massilia</taxon>
    </lineage>
</organism>
<dbReference type="EMBL" id="JAFBIL020000001">
    <property type="protein sequence ID" value="MBZ2205669.1"/>
    <property type="molecule type" value="Genomic_DNA"/>
</dbReference>
<gene>
    <name evidence="21" type="primary">coxB</name>
    <name evidence="21" type="ORF">I4X03_000170</name>
</gene>
<evidence type="ECO:0000256" key="12">
    <source>
        <dbReference type="ARBA" id="ARBA00023008"/>
    </source>
</evidence>
<dbReference type="PROSITE" id="PS50857">
    <property type="entry name" value="COX2_CUA"/>
    <property type="match status" value="1"/>
</dbReference>
<dbReference type="PANTHER" id="PTHR22888:SF9">
    <property type="entry name" value="CYTOCHROME C OXIDASE SUBUNIT 2"/>
    <property type="match status" value="1"/>
</dbReference>
<accession>A0ABS7SI88</accession>
<feature type="transmembrane region" description="Helical" evidence="18">
    <location>
        <begin position="43"/>
        <end position="69"/>
    </location>
</feature>
<dbReference type="InterPro" id="IPR001505">
    <property type="entry name" value="Copper_CuA"/>
</dbReference>
<evidence type="ECO:0000256" key="1">
    <source>
        <dbReference type="ARBA" id="ARBA00004141"/>
    </source>
</evidence>
<evidence type="ECO:0000256" key="9">
    <source>
        <dbReference type="ARBA" id="ARBA00022982"/>
    </source>
</evidence>
<dbReference type="InterPro" id="IPR009056">
    <property type="entry name" value="Cyt_c-like_dom"/>
</dbReference>
<evidence type="ECO:0000256" key="16">
    <source>
        <dbReference type="ARBA" id="ARBA00047816"/>
    </source>
</evidence>
<dbReference type="InterPro" id="IPR036909">
    <property type="entry name" value="Cyt_c-like_dom_sf"/>
</dbReference>
<evidence type="ECO:0000259" key="20">
    <source>
        <dbReference type="PROSITE" id="PS51007"/>
    </source>
</evidence>
<dbReference type="Pfam" id="PF00034">
    <property type="entry name" value="Cytochrom_C"/>
    <property type="match status" value="1"/>
</dbReference>
<evidence type="ECO:0000313" key="22">
    <source>
        <dbReference type="Proteomes" id="UP000809349"/>
    </source>
</evidence>
<dbReference type="SUPFAM" id="SSF49503">
    <property type="entry name" value="Cupredoxins"/>
    <property type="match status" value="1"/>
</dbReference>
<evidence type="ECO:0000256" key="5">
    <source>
        <dbReference type="ARBA" id="ARBA00022617"/>
    </source>
</evidence>
<dbReference type="PROSITE" id="PS51007">
    <property type="entry name" value="CYTC"/>
    <property type="match status" value="1"/>
</dbReference>
<keyword evidence="22" id="KW-1185">Reference proteome</keyword>
<feature type="transmembrane region" description="Helical" evidence="18">
    <location>
        <begin position="81"/>
        <end position="105"/>
    </location>
</feature>
<dbReference type="NCBIfam" id="TIGR02866">
    <property type="entry name" value="CoxB"/>
    <property type="match status" value="1"/>
</dbReference>
<sequence length="337" mass="36812">MLDDISILNKKRTCVTAALLLLTGCEGIQSTLSPRGPAAAEIAHISWIMFIGAALILLVVMVLALYALYRDPDKRIAVSASKLIFAGGVAFPTITLTALLVYGVWSMGSIRVDPQPELTIDVIGNQWWWEVQYQRDTPGAGFTTANEIRVPVGAKVRLRLHSNDVIHSFWVPNLAGKMDVIPGHINTLLIQADKEGTFRGQCAEFCGAQHARMAFFVISQPREQFDAWMAEQRAPAAAPTTEISRSGLAILRNNRCLECHAVRGIGATAIVQRHGPDLTHIASRTHLAGGTLKNNRANLKRIIADSQGVKPGNYMPSYPHLSDDELEAVASYLEGLR</sequence>
<evidence type="ECO:0000256" key="6">
    <source>
        <dbReference type="ARBA" id="ARBA00022660"/>
    </source>
</evidence>
<protein>
    <recommendedName>
        <fullName evidence="15">Cytochrome aa3 subunit 2</fullName>
    </recommendedName>
</protein>
<keyword evidence="12" id="KW-0186">Copper</keyword>
<dbReference type="Pfam" id="PF00116">
    <property type="entry name" value="COX2"/>
    <property type="match status" value="1"/>
</dbReference>
<dbReference type="CDD" id="cd04213">
    <property type="entry name" value="CuRO_CcO_Caa3_II"/>
    <property type="match status" value="1"/>
</dbReference>
<evidence type="ECO:0000256" key="2">
    <source>
        <dbReference type="ARBA" id="ARBA00004418"/>
    </source>
</evidence>
<evidence type="ECO:0000256" key="10">
    <source>
        <dbReference type="ARBA" id="ARBA00022989"/>
    </source>
</evidence>
<dbReference type="InterPro" id="IPR002429">
    <property type="entry name" value="CcO_II-like_C"/>
</dbReference>
<comment type="subcellular location">
    <subcellularLocation>
        <location evidence="1">Membrane</location>
        <topology evidence="1">Multi-pass membrane protein</topology>
    </subcellularLocation>
    <subcellularLocation>
        <location evidence="2">Periplasm</location>
    </subcellularLocation>
</comment>
<name>A0ABS7SI88_9BURK</name>
<reference evidence="21 22" key="1">
    <citation type="submission" date="2021-01" db="EMBL/GenBank/DDBJ databases">
        <authorList>
            <person name="Ruan W."/>
            <person name="Khan S.A."/>
            <person name="Jeon C.O."/>
        </authorList>
    </citation>
    <scope>NUCLEOTIDE SEQUENCE [LARGE SCALE GENOMIC DNA]</scope>
    <source>
        <strain evidence="21 22">R798</strain>
    </source>
</reference>
<comment type="catalytic activity">
    <reaction evidence="16">
        <text>4 Fe(II)-[cytochrome c] + O2 + 8 H(+)(in) = 4 Fe(III)-[cytochrome c] + 2 H2O + 4 H(+)(out)</text>
        <dbReference type="Rhea" id="RHEA:11436"/>
        <dbReference type="Rhea" id="RHEA-COMP:10350"/>
        <dbReference type="Rhea" id="RHEA-COMP:14399"/>
        <dbReference type="ChEBI" id="CHEBI:15377"/>
        <dbReference type="ChEBI" id="CHEBI:15378"/>
        <dbReference type="ChEBI" id="CHEBI:15379"/>
        <dbReference type="ChEBI" id="CHEBI:29033"/>
        <dbReference type="ChEBI" id="CHEBI:29034"/>
        <dbReference type="EC" id="7.1.1.9"/>
    </reaction>
</comment>
<evidence type="ECO:0000256" key="15">
    <source>
        <dbReference type="ARBA" id="ARBA00031399"/>
    </source>
</evidence>